<dbReference type="AlphaFoldDB" id="A0A944QWL2"/>
<feature type="binding site" evidence="8">
    <location>
        <position position="258"/>
    </location>
    <ligand>
        <name>Mg(2+)</name>
        <dbReference type="ChEBI" id="CHEBI:18420"/>
    </ligand>
</feature>
<keyword evidence="6 8" id="KW-0067">ATP-binding</keyword>
<evidence type="ECO:0000256" key="3">
    <source>
        <dbReference type="ARBA" id="ARBA00022695"/>
    </source>
</evidence>
<dbReference type="GO" id="GO:0000287">
    <property type="term" value="F:magnesium ion binding"/>
    <property type="evidence" value="ECO:0007669"/>
    <property type="project" value="UniProtKB-UniRule"/>
</dbReference>
<dbReference type="PANTHER" id="PTHR32057:SF14">
    <property type="entry name" value="PROTEIN ADENYLYLTRANSFERASE SELO, MITOCHONDRIAL"/>
    <property type="match status" value="1"/>
</dbReference>
<keyword evidence="5 8" id="KW-0547">Nucleotide-binding</keyword>
<reference evidence="9 10" key="1">
    <citation type="submission" date="2021-05" db="EMBL/GenBank/DDBJ databases">
        <title>Genetic and Functional Diversity in Clade A Lucinid endosymbionts from the Bahamas.</title>
        <authorList>
            <person name="Giani N.M."/>
            <person name="Engel A.S."/>
            <person name="Campbell B.J."/>
        </authorList>
    </citation>
    <scope>NUCLEOTIDE SEQUENCE [LARGE SCALE GENOMIC DNA]</scope>
    <source>
        <strain evidence="9">LUC16012Gg_MoonRockCtena</strain>
    </source>
</reference>
<feature type="active site" description="Proton acceptor" evidence="8">
    <location>
        <position position="248"/>
    </location>
</feature>
<keyword evidence="7 8" id="KW-0460">Magnesium</keyword>
<dbReference type="PANTHER" id="PTHR32057">
    <property type="entry name" value="PROTEIN ADENYLYLTRANSFERASE SELO, MITOCHONDRIAL"/>
    <property type="match status" value="1"/>
</dbReference>
<dbReference type="Proteomes" id="UP000770889">
    <property type="component" value="Unassembled WGS sequence"/>
</dbReference>
<feature type="binding site" evidence="8">
    <location>
        <position position="171"/>
    </location>
    <ligand>
        <name>ATP</name>
        <dbReference type="ChEBI" id="CHEBI:30616"/>
    </ligand>
</feature>
<comment type="caution">
    <text evidence="9">The sequence shown here is derived from an EMBL/GenBank/DDBJ whole genome shotgun (WGS) entry which is preliminary data.</text>
</comment>
<dbReference type="InterPro" id="IPR003846">
    <property type="entry name" value="SelO"/>
</dbReference>
<name>A0A944QWL2_9GAMM</name>
<feature type="binding site" evidence="8">
    <location>
        <position position="108"/>
    </location>
    <ligand>
        <name>ATP</name>
        <dbReference type="ChEBI" id="CHEBI:30616"/>
    </ligand>
</feature>
<evidence type="ECO:0000313" key="9">
    <source>
        <dbReference type="EMBL" id="MBT2990391.1"/>
    </source>
</evidence>
<comment type="function">
    <text evidence="8">Nucleotidyltransferase involved in the post-translational modification of proteins. It can catalyze the addition of adenosine monophosphate (AMP) or uridine monophosphate (UMP) to a protein, resulting in modifications known as AMPylation and UMPylation.</text>
</comment>
<comment type="similarity">
    <text evidence="1 8">Belongs to the SELO family.</text>
</comment>
<gene>
    <name evidence="8" type="primary">ydiU</name>
    <name evidence="8" type="synonym">selO</name>
    <name evidence="9" type="ORF">KME65_15655</name>
</gene>
<evidence type="ECO:0000256" key="6">
    <source>
        <dbReference type="ARBA" id="ARBA00022840"/>
    </source>
</evidence>
<evidence type="ECO:0000256" key="8">
    <source>
        <dbReference type="HAMAP-Rule" id="MF_00692"/>
    </source>
</evidence>
<dbReference type="NCBIfam" id="NF000658">
    <property type="entry name" value="PRK00029.1"/>
    <property type="match status" value="1"/>
</dbReference>
<feature type="binding site" evidence="8">
    <location>
        <position position="121"/>
    </location>
    <ligand>
        <name>ATP</name>
        <dbReference type="ChEBI" id="CHEBI:30616"/>
    </ligand>
</feature>
<feature type="binding site" evidence="8">
    <location>
        <position position="88"/>
    </location>
    <ligand>
        <name>ATP</name>
        <dbReference type="ChEBI" id="CHEBI:30616"/>
    </ligand>
</feature>
<evidence type="ECO:0000256" key="4">
    <source>
        <dbReference type="ARBA" id="ARBA00022723"/>
    </source>
</evidence>
<feature type="binding site" evidence="8">
    <location>
        <position position="85"/>
    </location>
    <ligand>
        <name>ATP</name>
        <dbReference type="ChEBI" id="CHEBI:30616"/>
    </ligand>
</feature>
<comment type="catalytic activity">
    <reaction evidence="8">
        <text>L-tyrosyl-[protein] + UTP = O-(5'-uridylyl)-L-tyrosyl-[protein] + diphosphate</text>
        <dbReference type="Rhea" id="RHEA:83887"/>
        <dbReference type="Rhea" id="RHEA-COMP:10136"/>
        <dbReference type="Rhea" id="RHEA-COMP:20238"/>
        <dbReference type="ChEBI" id="CHEBI:33019"/>
        <dbReference type="ChEBI" id="CHEBI:46398"/>
        <dbReference type="ChEBI" id="CHEBI:46858"/>
        <dbReference type="ChEBI" id="CHEBI:90602"/>
    </reaction>
</comment>
<keyword evidence="4 8" id="KW-0479">Metal-binding</keyword>
<dbReference type="GO" id="GO:0070733">
    <property type="term" value="F:AMPylase activity"/>
    <property type="evidence" value="ECO:0007669"/>
    <property type="project" value="UniProtKB-EC"/>
</dbReference>
<dbReference type="EC" id="2.7.7.-" evidence="8"/>
<comment type="catalytic activity">
    <reaction evidence="8">
        <text>L-seryl-[protein] + UTP = O-(5'-uridylyl)-L-seryl-[protein] + diphosphate</text>
        <dbReference type="Rhea" id="RHEA:64604"/>
        <dbReference type="Rhea" id="RHEA-COMP:9863"/>
        <dbReference type="Rhea" id="RHEA-COMP:16635"/>
        <dbReference type="ChEBI" id="CHEBI:29999"/>
        <dbReference type="ChEBI" id="CHEBI:33019"/>
        <dbReference type="ChEBI" id="CHEBI:46398"/>
        <dbReference type="ChEBI" id="CHEBI:156051"/>
    </reaction>
</comment>
<dbReference type="Pfam" id="PF02696">
    <property type="entry name" value="SelO"/>
    <property type="match status" value="1"/>
</dbReference>
<keyword evidence="8" id="KW-0464">Manganese</keyword>
<feature type="binding site" evidence="8">
    <location>
        <position position="249"/>
    </location>
    <ligand>
        <name>Mg(2+)</name>
        <dbReference type="ChEBI" id="CHEBI:18420"/>
    </ligand>
</feature>
<dbReference type="EMBL" id="JAHHGM010000016">
    <property type="protein sequence ID" value="MBT2990391.1"/>
    <property type="molecule type" value="Genomic_DNA"/>
</dbReference>
<dbReference type="GO" id="GO:0005524">
    <property type="term" value="F:ATP binding"/>
    <property type="evidence" value="ECO:0007669"/>
    <property type="project" value="UniProtKB-UniRule"/>
</dbReference>
<keyword evidence="2 8" id="KW-0808">Transferase</keyword>
<evidence type="ECO:0000313" key="10">
    <source>
        <dbReference type="Proteomes" id="UP000770889"/>
    </source>
</evidence>
<comment type="cofactor">
    <cofactor evidence="8">
        <name>Mg(2+)</name>
        <dbReference type="ChEBI" id="CHEBI:18420"/>
    </cofactor>
    <cofactor evidence="8">
        <name>Mn(2+)</name>
        <dbReference type="ChEBI" id="CHEBI:29035"/>
    </cofactor>
</comment>
<evidence type="ECO:0000256" key="2">
    <source>
        <dbReference type="ARBA" id="ARBA00022679"/>
    </source>
</evidence>
<dbReference type="EC" id="2.7.7.108" evidence="8"/>
<evidence type="ECO:0000256" key="1">
    <source>
        <dbReference type="ARBA" id="ARBA00009747"/>
    </source>
</evidence>
<sequence length="484" mass="54346">MKLSNSYAHLGESFFETILPEPVNDPKLFLWNGELAEELLISEQLELPPEELAEIFSGNKLLPGSEPIALAYAGHQFGHFVPQLGDGRAHLIGEIVDRSGERRDIQLKGSGQTAFSRSGDGRYALGPAIREYIMGEAMHALDIPTTRSLAVTTTGEAVYRETAQPGAVLTRIASSHLRVGTFEYFAARENRLALEQLCDFAIDRHYPELEEGGDERFLQLFDKVMQRQIDLVVEWLRVGFIHGVMNTDNTAISGETIDFGPCAMMGTYSPKTVFSSIDRDGRYAFGNQPAIAQWNMARFAETLLPLIDKNEKQAIETLGARVETFSSLFKQRYLQMMASKLGLSKLTSAEKALILALLDRLERKRLDYTTSFDRLTRSLSSQSVAQQLIDELADWYADWRLRLTSQEEDIKTIQSRMREANPVVIPRNYHMELVIRECLESGDSNAVASFLDVLKSPYQATSNTLQYQVVPEDADDGYQTFCGT</sequence>
<dbReference type="HAMAP" id="MF_00692">
    <property type="entry name" value="SelO"/>
    <property type="match status" value="1"/>
</dbReference>
<organism evidence="9 10">
    <name type="scientific">Candidatus Thiodiazotropha taylori</name>
    <dbReference type="NCBI Taxonomy" id="2792791"/>
    <lineage>
        <taxon>Bacteria</taxon>
        <taxon>Pseudomonadati</taxon>
        <taxon>Pseudomonadota</taxon>
        <taxon>Gammaproteobacteria</taxon>
        <taxon>Chromatiales</taxon>
        <taxon>Sedimenticolaceae</taxon>
        <taxon>Candidatus Thiodiazotropha</taxon>
    </lineage>
</organism>
<proteinExistence type="inferred from homology"/>
<feature type="binding site" evidence="8">
    <location>
        <position position="120"/>
    </location>
    <ligand>
        <name>ATP</name>
        <dbReference type="ChEBI" id="CHEBI:30616"/>
    </ligand>
</feature>
<evidence type="ECO:0000256" key="5">
    <source>
        <dbReference type="ARBA" id="ARBA00022741"/>
    </source>
</evidence>
<dbReference type="GO" id="GO:0030145">
    <property type="term" value="F:manganese ion binding"/>
    <property type="evidence" value="ECO:0007669"/>
    <property type="project" value="UniProtKB-UniRule"/>
</dbReference>
<evidence type="ECO:0000256" key="7">
    <source>
        <dbReference type="ARBA" id="ARBA00022842"/>
    </source>
</evidence>
<keyword evidence="3 8" id="KW-0548">Nucleotidyltransferase</keyword>
<feature type="binding site" evidence="8">
    <location>
        <position position="87"/>
    </location>
    <ligand>
        <name>ATP</name>
        <dbReference type="ChEBI" id="CHEBI:30616"/>
    </ligand>
</feature>
<comment type="catalytic activity">
    <reaction evidence="8">
        <text>L-histidyl-[protein] + UTP = N(tele)-(5'-uridylyl)-L-histidyl-[protein] + diphosphate</text>
        <dbReference type="Rhea" id="RHEA:83891"/>
        <dbReference type="Rhea" id="RHEA-COMP:9745"/>
        <dbReference type="Rhea" id="RHEA-COMP:20239"/>
        <dbReference type="ChEBI" id="CHEBI:29979"/>
        <dbReference type="ChEBI" id="CHEBI:33019"/>
        <dbReference type="ChEBI" id="CHEBI:46398"/>
        <dbReference type="ChEBI" id="CHEBI:233474"/>
    </reaction>
</comment>
<accession>A0A944QWL2</accession>
<protein>
    <recommendedName>
        <fullName evidence="8">Protein nucleotidyltransferase YdiU</fullName>
        <ecNumber evidence="8">2.7.7.-</ecNumber>
    </recommendedName>
    <alternativeName>
        <fullName evidence="8">Protein adenylyltransferase YdiU</fullName>
        <ecNumber evidence="8">2.7.7.108</ecNumber>
    </alternativeName>
    <alternativeName>
        <fullName evidence="8">Protein uridylyltransferase YdiU</fullName>
        <ecNumber evidence="8">2.7.7.-</ecNumber>
    </alternativeName>
</protein>
<comment type="catalytic activity">
    <reaction evidence="8">
        <text>L-tyrosyl-[protein] + ATP = O-(5'-adenylyl)-L-tyrosyl-[protein] + diphosphate</text>
        <dbReference type="Rhea" id="RHEA:54288"/>
        <dbReference type="Rhea" id="RHEA-COMP:10136"/>
        <dbReference type="Rhea" id="RHEA-COMP:13846"/>
        <dbReference type="ChEBI" id="CHEBI:30616"/>
        <dbReference type="ChEBI" id="CHEBI:33019"/>
        <dbReference type="ChEBI" id="CHEBI:46858"/>
        <dbReference type="ChEBI" id="CHEBI:83624"/>
        <dbReference type="EC" id="2.7.7.108"/>
    </reaction>
</comment>
<comment type="catalytic activity">
    <reaction evidence="8">
        <text>L-seryl-[protein] + ATP = 3-O-(5'-adenylyl)-L-seryl-[protein] + diphosphate</text>
        <dbReference type="Rhea" id="RHEA:58120"/>
        <dbReference type="Rhea" id="RHEA-COMP:9863"/>
        <dbReference type="Rhea" id="RHEA-COMP:15073"/>
        <dbReference type="ChEBI" id="CHEBI:29999"/>
        <dbReference type="ChEBI" id="CHEBI:30616"/>
        <dbReference type="ChEBI" id="CHEBI:33019"/>
        <dbReference type="ChEBI" id="CHEBI:142516"/>
        <dbReference type="EC" id="2.7.7.108"/>
    </reaction>
</comment>
<feature type="binding site" evidence="8">
    <location>
        <position position="178"/>
    </location>
    <ligand>
        <name>ATP</name>
        <dbReference type="ChEBI" id="CHEBI:30616"/>
    </ligand>
</feature>
<feature type="binding site" evidence="8">
    <location>
        <position position="258"/>
    </location>
    <ligand>
        <name>ATP</name>
        <dbReference type="ChEBI" id="CHEBI:30616"/>
    </ligand>
</feature>
<comment type="catalytic activity">
    <reaction evidence="8">
        <text>L-threonyl-[protein] + ATP = 3-O-(5'-adenylyl)-L-threonyl-[protein] + diphosphate</text>
        <dbReference type="Rhea" id="RHEA:54292"/>
        <dbReference type="Rhea" id="RHEA-COMP:11060"/>
        <dbReference type="Rhea" id="RHEA-COMP:13847"/>
        <dbReference type="ChEBI" id="CHEBI:30013"/>
        <dbReference type="ChEBI" id="CHEBI:30616"/>
        <dbReference type="ChEBI" id="CHEBI:33019"/>
        <dbReference type="ChEBI" id="CHEBI:138113"/>
        <dbReference type="EC" id="2.7.7.108"/>
    </reaction>
</comment>